<dbReference type="SUPFAM" id="SSF53850">
    <property type="entry name" value="Periplasmic binding protein-like II"/>
    <property type="match status" value="1"/>
</dbReference>
<evidence type="ECO:0000256" key="2">
    <source>
        <dbReference type="ARBA" id="ARBA00023015"/>
    </source>
</evidence>
<dbReference type="SUPFAM" id="SSF46785">
    <property type="entry name" value="Winged helix' DNA-binding domain"/>
    <property type="match status" value="1"/>
</dbReference>
<dbReference type="Gene3D" id="1.10.10.10">
    <property type="entry name" value="Winged helix-like DNA-binding domain superfamily/Winged helix DNA-binding domain"/>
    <property type="match status" value="1"/>
</dbReference>
<feature type="domain" description="HTH lysR-type" evidence="6">
    <location>
        <begin position="5"/>
        <end position="62"/>
    </location>
</feature>
<dbReference type="InterPro" id="IPR036388">
    <property type="entry name" value="WH-like_DNA-bd_sf"/>
</dbReference>
<dbReference type="PROSITE" id="PS50931">
    <property type="entry name" value="HTH_LYSR"/>
    <property type="match status" value="1"/>
</dbReference>
<dbReference type="PANTHER" id="PTHR30126">
    <property type="entry name" value="HTH-TYPE TRANSCRIPTIONAL REGULATOR"/>
    <property type="match status" value="1"/>
</dbReference>
<accession>A0A017TDP9</accession>
<keyword evidence="2" id="KW-0805">Transcription regulation</keyword>
<evidence type="ECO:0000259" key="6">
    <source>
        <dbReference type="PROSITE" id="PS50931"/>
    </source>
</evidence>
<dbReference type="GO" id="GO:0003700">
    <property type="term" value="F:DNA-binding transcription factor activity"/>
    <property type="evidence" value="ECO:0007669"/>
    <property type="project" value="InterPro"/>
</dbReference>
<feature type="compositionally biased region" description="Pro residues" evidence="5">
    <location>
        <begin position="311"/>
        <end position="320"/>
    </location>
</feature>
<reference evidence="7 8" key="1">
    <citation type="submission" date="2013-05" db="EMBL/GenBank/DDBJ databases">
        <title>Genome assembly of Chondromyces apiculatus DSM 436.</title>
        <authorList>
            <person name="Sharma G."/>
            <person name="Khatri I."/>
            <person name="Kaur C."/>
            <person name="Mayilraj S."/>
            <person name="Subramanian S."/>
        </authorList>
    </citation>
    <scope>NUCLEOTIDE SEQUENCE [LARGE SCALE GENOMIC DNA]</scope>
    <source>
        <strain evidence="7 8">DSM 436</strain>
    </source>
</reference>
<comment type="caution">
    <text evidence="7">The sequence shown here is derived from an EMBL/GenBank/DDBJ whole genome shotgun (WGS) entry which is preliminary data.</text>
</comment>
<dbReference type="STRING" id="1192034.CAP_0127"/>
<name>A0A017TDP9_9BACT</name>
<evidence type="ECO:0000256" key="3">
    <source>
        <dbReference type="ARBA" id="ARBA00023125"/>
    </source>
</evidence>
<evidence type="ECO:0000256" key="1">
    <source>
        <dbReference type="ARBA" id="ARBA00009437"/>
    </source>
</evidence>
<dbReference type="InterPro" id="IPR036390">
    <property type="entry name" value="WH_DNA-bd_sf"/>
</dbReference>
<gene>
    <name evidence="7" type="ORF">CAP_0127</name>
</gene>
<dbReference type="AlphaFoldDB" id="A0A017TDP9"/>
<feature type="compositionally biased region" description="Basic residues" evidence="5">
    <location>
        <begin position="323"/>
        <end position="333"/>
    </location>
</feature>
<evidence type="ECO:0000256" key="4">
    <source>
        <dbReference type="ARBA" id="ARBA00023163"/>
    </source>
</evidence>
<protein>
    <submittedName>
        <fullName evidence="7">Transcriptional regulator, LysR family</fullName>
    </submittedName>
</protein>
<dbReference type="Proteomes" id="UP000019678">
    <property type="component" value="Unassembled WGS sequence"/>
</dbReference>
<dbReference type="InterPro" id="IPR005119">
    <property type="entry name" value="LysR_subst-bd"/>
</dbReference>
<dbReference type="OrthoDB" id="196624at2"/>
<dbReference type="Pfam" id="PF00126">
    <property type="entry name" value="HTH_1"/>
    <property type="match status" value="1"/>
</dbReference>
<feature type="region of interest" description="Disordered" evidence="5">
    <location>
        <begin position="301"/>
        <end position="333"/>
    </location>
</feature>
<keyword evidence="3" id="KW-0238">DNA-binding</keyword>
<sequence>MLDPITLDQLRAFITVVEEGSFSAAARKLQRVQSAVSTAMANLESQLGVSLWDRSTKVATLTEQGHAVLAAARRVCGEVDSLRKLTGDMSRGLEATVSLCVEVLYPLTALVDLCEAFSKTFPSVDLRIDTQTLSAVSARVLDGSATLGVASPVGVVAGLESHVLAPIRMIPVVAPTHPLAAHDAPIPTSVLAGHIQIVLSERHDSGVPDQGVLSPRTWRIADLHAKHAMLRAGLGWGNLPEHIARDDLREGRLVPLRLRAWGEDEHLLSLSAIYRTDRAIGPAHRWVIENLEVLCKRDVVSPEAQPAGQPESPPEFPPEPASKRPRARAARRA</sequence>
<dbReference type="eggNOG" id="COG0583">
    <property type="taxonomic scope" value="Bacteria"/>
</dbReference>
<dbReference type="Gene3D" id="3.40.190.290">
    <property type="match status" value="1"/>
</dbReference>
<dbReference type="Pfam" id="PF03466">
    <property type="entry name" value="LysR_substrate"/>
    <property type="match status" value="1"/>
</dbReference>
<dbReference type="PRINTS" id="PR00039">
    <property type="entry name" value="HTHLYSR"/>
</dbReference>
<dbReference type="FunFam" id="1.10.10.10:FF:000001">
    <property type="entry name" value="LysR family transcriptional regulator"/>
    <property type="match status" value="1"/>
</dbReference>
<proteinExistence type="inferred from homology"/>
<dbReference type="GO" id="GO:0000976">
    <property type="term" value="F:transcription cis-regulatory region binding"/>
    <property type="evidence" value="ECO:0007669"/>
    <property type="project" value="TreeGrafter"/>
</dbReference>
<evidence type="ECO:0000313" key="7">
    <source>
        <dbReference type="EMBL" id="EYF07374.1"/>
    </source>
</evidence>
<comment type="similarity">
    <text evidence="1">Belongs to the LysR transcriptional regulatory family.</text>
</comment>
<keyword evidence="4" id="KW-0804">Transcription</keyword>
<keyword evidence="8" id="KW-1185">Reference proteome</keyword>
<organism evidence="7 8">
    <name type="scientific">Chondromyces apiculatus DSM 436</name>
    <dbReference type="NCBI Taxonomy" id="1192034"/>
    <lineage>
        <taxon>Bacteria</taxon>
        <taxon>Pseudomonadati</taxon>
        <taxon>Myxococcota</taxon>
        <taxon>Polyangia</taxon>
        <taxon>Polyangiales</taxon>
        <taxon>Polyangiaceae</taxon>
        <taxon>Chondromyces</taxon>
    </lineage>
</organism>
<evidence type="ECO:0000313" key="8">
    <source>
        <dbReference type="Proteomes" id="UP000019678"/>
    </source>
</evidence>
<evidence type="ECO:0000256" key="5">
    <source>
        <dbReference type="SAM" id="MobiDB-lite"/>
    </source>
</evidence>
<dbReference type="EMBL" id="ASRX01000010">
    <property type="protein sequence ID" value="EYF07374.1"/>
    <property type="molecule type" value="Genomic_DNA"/>
</dbReference>
<dbReference type="PANTHER" id="PTHR30126:SF91">
    <property type="entry name" value="LYSR FAMILY TRANSCRIPTIONAL REGULATOR"/>
    <property type="match status" value="1"/>
</dbReference>
<dbReference type="InterPro" id="IPR000847">
    <property type="entry name" value="LysR_HTH_N"/>
</dbReference>